<accession>A0A151B294</accession>
<dbReference type="Proteomes" id="UP000075531">
    <property type="component" value="Unassembled WGS sequence"/>
</dbReference>
<reference evidence="7 8" key="1">
    <citation type="submission" date="2016-02" db="EMBL/GenBank/DDBJ databases">
        <title>Genome sequence of Clostridium tepidiprofundi DSM 19306.</title>
        <authorList>
            <person name="Poehlein A."/>
            <person name="Daniel R."/>
        </authorList>
    </citation>
    <scope>NUCLEOTIDE SEQUENCE [LARGE SCALE GENOMIC DNA]</scope>
    <source>
        <strain evidence="7 8">DSM 19306</strain>
    </source>
</reference>
<keyword evidence="8" id="KW-1185">Reference proteome</keyword>
<dbReference type="GO" id="GO:0016020">
    <property type="term" value="C:membrane"/>
    <property type="evidence" value="ECO:0007669"/>
    <property type="project" value="UniProtKB-SubCell"/>
</dbReference>
<feature type="transmembrane region" description="Helical" evidence="5">
    <location>
        <begin position="98"/>
        <end position="117"/>
    </location>
</feature>
<dbReference type="STRING" id="1121338.CLTEP_20420"/>
<name>A0A151B294_9CLOT</name>
<dbReference type="RefSeq" id="WP_242863909.1">
    <property type="nucleotide sequence ID" value="NZ_LTBA01000028.1"/>
</dbReference>
<comment type="caution">
    <text evidence="7">The sequence shown here is derived from an EMBL/GenBank/DDBJ whole genome shotgun (WGS) entry which is preliminary data.</text>
</comment>
<dbReference type="InterPro" id="IPR007829">
    <property type="entry name" value="TM2"/>
</dbReference>
<keyword evidence="4 5" id="KW-0472">Membrane</keyword>
<proteinExistence type="predicted"/>
<feature type="transmembrane region" description="Helical" evidence="5">
    <location>
        <begin position="123"/>
        <end position="148"/>
    </location>
</feature>
<keyword evidence="3 5" id="KW-1133">Transmembrane helix</keyword>
<feature type="domain" description="TM2" evidence="6">
    <location>
        <begin position="94"/>
        <end position="144"/>
    </location>
</feature>
<dbReference type="Pfam" id="PF05154">
    <property type="entry name" value="TM2"/>
    <property type="match status" value="1"/>
</dbReference>
<dbReference type="AlphaFoldDB" id="A0A151B294"/>
<sequence>MHCYIHNDRPAIGTCVGCGKFICEECKTEIGGKYYCKNCVERLFNENKKRIEKLEEKSEQKPMIFMNAGGGGGASSSSSSSSAGGLGNITPICDKNKVLAALLAIFLGGVGVHKFYLGKIGMGILYLIFCWTGIPAIIGVIEGIILLCTSEQDFARKYGHY</sequence>
<dbReference type="PATRIC" id="fig|1121338.3.peg.2126"/>
<organism evidence="7 8">
    <name type="scientific">Clostridium tepidiprofundi DSM 19306</name>
    <dbReference type="NCBI Taxonomy" id="1121338"/>
    <lineage>
        <taxon>Bacteria</taxon>
        <taxon>Bacillati</taxon>
        <taxon>Bacillota</taxon>
        <taxon>Clostridia</taxon>
        <taxon>Eubacteriales</taxon>
        <taxon>Clostridiaceae</taxon>
        <taxon>Clostridium</taxon>
    </lineage>
</organism>
<comment type="subcellular location">
    <subcellularLocation>
        <location evidence="1">Membrane</location>
        <topology evidence="1">Multi-pass membrane protein</topology>
    </subcellularLocation>
</comment>
<evidence type="ECO:0000256" key="1">
    <source>
        <dbReference type="ARBA" id="ARBA00004141"/>
    </source>
</evidence>
<keyword evidence="2 5" id="KW-0812">Transmembrane</keyword>
<evidence type="ECO:0000313" key="8">
    <source>
        <dbReference type="Proteomes" id="UP000075531"/>
    </source>
</evidence>
<evidence type="ECO:0000259" key="6">
    <source>
        <dbReference type="Pfam" id="PF05154"/>
    </source>
</evidence>
<evidence type="ECO:0000256" key="4">
    <source>
        <dbReference type="ARBA" id="ARBA00023136"/>
    </source>
</evidence>
<evidence type="ECO:0000256" key="3">
    <source>
        <dbReference type="ARBA" id="ARBA00022989"/>
    </source>
</evidence>
<evidence type="ECO:0000313" key="7">
    <source>
        <dbReference type="EMBL" id="KYH34041.1"/>
    </source>
</evidence>
<gene>
    <name evidence="7" type="ORF">CLTEP_20420</name>
</gene>
<dbReference type="EMBL" id="LTBA01000028">
    <property type="protein sequence ID" value="KYH34041.1"/>
    <property type="molecule type" value="Genomic_DNA"/>
</dbReference>
<evidence type="ECO:0000256" key="2">
    <source>
        <dbReference type="ARBA" id="ARBA00022692"/>
    </source>
</evidence>
<evidence type="ECO:0000256" key="5">
    <source>
        <dbReference type="SAM" id="Phobius"/>
    </source>
</evidence>
<protein>
    <submittedName>
        <fullName evidence="7">TM2 domain protein</fullName>
    </submittedName>
</protein>